<evidence type="ECO:0000259" key="9">
    <source>
        <dbReference type="Pfam" id="PF04324"/>
    </source>
</evidence>
<evidence type="ECO:0000256" key="6">
    <source>
        <dbReference type="ARBA" id="ARBA00023014"/>
    </source>
</evidence>
<keyword evidence="1" id="KW-0813">Transport</keyword>
<organism evidence="10 11">
    <name type="scientific">Jeongeupia chitinilytica</name>
    <dbReference type="NCBI Taxonomy" id="1041641"/>
    <lineage>
        <taxon>Bacteria</taxon>
        <taxon>Pseudomonadati</taxon>
        <taxon>Pseudomonadota</taxon>
        <taxon>Betaproteobacteria</taxon>
        <taxon>Neisseriales</taxon>
        <taxon>Chitinibacteraceae</taxon>
        <taxon>Jeongeupia</taxon>
    </lineage>
</organism>
<reference evidence="11" key="1">
    <citation type="journal article" date="2019" name="Int. J. Syst. Evol. Microbiol.">
        <title>The Global Catalogue of Microorganisms (GCM) 10K type strain sequencing project: providing services to taxonomists for standard genome sequencing and annotation.</title>
        <authorList>
            <consortium name="The Broad Institute Genomics Platform"/>
            <consortium name="The Broad Institute Genome Sequencing Center for Infectious Disease"/>
            <person name="Wu L."/>
            <person name="Ma J."/>
        </authorList>
    </citation>
    <scope>NUCLEOTIDE SEQUENCE [LARGE SCALE GENOMIC DNA]</scope>
    <source>
        <strain evidence="11">KCTC 23701</strain>
    </source>
</reference>
<dbReference type="Proteomes" id="UP000604737">
    <property type="component" value="Unassembled WGS sequence"/>
</dbReference>
<evidence type="ECO:0000256" key="5">
    <source>
        <dbReference type="ARBA" id="ARBA00023004"/>
    </source>
</evidence>
<name>A0ABQ3GZK5_9NEIS</name>
<evidence type="ECO:0000256" key="3">
    <source>
        <dbReference type="ARBA" id="ARBA00022723"/>
    </source>
</evidence>
<evidence type="ECO:0000256" key="1">
    <source>
        <dbReference type="ARBA" id="ARBA00022448"/>
    </source>
</evidence>
<dbReference type="RefSeq" id="WP_189460284.1">
    <property type="nucleotide sequence ID" value="NZ_BMYO01000005.1"/>
</dbReference>
<sequence length="72" mass="7804">MYVCVCNSVTDKDIHRAVMRGVRTFKELKVETEVATCCGKCAGCAKQVLKEAIHQHAREEHAVPSFGGLAAA</sequence>
<keyword evidence="3" id="KW-0479">Metal-binding</keyword>
<comment type="similarity">
    <text evidence="8">Belongs to the Bfd family.</text>
</comment>
<dbReference type="CDD" id="cd19945">
    <property type="entry name" value="Fer2_BFD"/>
    <property type="match status" value="1"/>
</dbReference>
<dbReference type="InterPro" id="IPR007419">
    <property type="entry name" value="BFD-like_2Fe2S-bd_dom"/>
</dbReference>
<feature type="domain" description="BFD-like [2Fe-2S]-binding" evidence="9">
    <location>
        <begin position="2"/>
        <end position="51"/>
    </location>
</feature>
<evidence type="ECO:0000256" key="4">
    <source>
        <dbReference type="ARBA" id="ARBA00022982"/>
    </source>
</evidence>
<evidence type="ECO:0000256" key="8">
    <source>
        <dbReference type="ARBA" id="ARBA00046332"/>
    </source>
</evidence>
<evidence type="ECO:0000256" key="7">
    <source>
        <dbReference type="ARBA" id="ARBA00039386"/>
    </source>
</evidence>
<dbReference type="Gene3D" id="1.10.10.1100">
    <property type="entry name" value="BFD-like [2Fe-2S]-binding domain"/>
    <property type="match status" value="1"/>
</dbReference>
<gene>
    <name evidence="10" type="ORF">GCM10007350_19450</name>
</gene>
<comment type="caution">
    <text evidence="10">The sequence shown here is derived from an EMBL/GenBank/DDBJ whole genome shotgun (WGS) entry which is preliminary data.</text>
</comment>
<dbReference type="PANTHER" id="PTHR37424">
    <property type="entry name" value="BACTERIOFERRITIN-ASSOCIATED FERREDOXIN"/>
    <property type="match status" value="1"/>
</dbReference>
<accession>A0ABQ3GZK5</accession>
<evidence type="ECO:0000313" key="11">
    <source>
        <dbReference type="Proteomes" id="UP000604737"/>
    </source>
</evidence>
<dbReference type="InterPro" id="IPR052371">
    <property type="entry name" value="BFD-associated_ferredoxin"/>
</dbReference>
<proteinExistence type="inferred from homology"/>
<dbReference type="InterPro" id="IPR041854">
    <property type="entry name" value="BFD-like_2Fe2S-bd_dom_sf"/>
</dbReference>
<keyword evidence="11" id="KW-1185">Reference proteome</keyword>
<keyword evidence="5" id="KW-0408">Iron</keyword>
<keyword evidence="4" id="KW-0249">Electron transport</keyword>
<keyword evidence="2" id="KW-0001">2Fe-2S</keyword>
<dbReference type="Pfam" id="PF04324">
    <property type="entry name" value="Fer2_BFD"/>
    <property type="match status" value="1"/>
</dbReference>
<dbReference type="EMBL" id="BMYO01000005">
    <property type="protein sequence ID" value="GHD62959.1"/>
    <property type="molecule type" value="Genomic_DNA"/>
</dbReference>
<evidence type="ECO:0000313" key="10">
    <source>
        <dbReference type="EMBL" id="GHD62959.1"/>
    </source>
</evidence>
<evidence type="ECO:0000256" key="2">
    <source>
        <dbReference type="ARBA" id="ARBA00022714"/>
    </source>
</evidence>
<protein>
    <recommendedName>
        <fullName evidence="7">Bacterioferritin-associated ferredoxin</fullName>
    </recommendedName>
</protein>
<dbReference type="PANTHER" id="PTHR37424:SF1">
    <property type="entry name" value="BACTERIOFERRITIN-ASSOCIATED FERREDOXIN"/>
    <property type="match status" value="1"/>
</dbReference>
<keyword evidence="6" id="KW-0411">Iron-sulfur</keyword>